<keyword evidence="2" id="KW-1185">Reference proteome</keyword>
<dbReference type="Proteomes" id="UP000480178">
    <property type="component" value="Chromosome"/>
</dbReference>
<name>A0A6C0GQZ3_9BACT</name>
<dbReference type="EMBL" id="CP048222">
    <property type="protein sequence ID" value="QHT70505.1"/>
    <property type="molecule type" value="Genomic_DNA"/>
</dbReference>
<reference evidence="1 2" key="1">
    <citation type="submission" date="2020-01" db="EMBL/GenBank/DDBJ databases">
        <authorList>
            <person name="Kim M.K."/>
        </authorList>
    </citation>
    <scope>NUCLEOTIDE SEQUENCE [LARGE SCALE GENOMIC DNA]</scope>
    <source>
        <strain evidence="1 2">172606-1</strain>
    </source>
</reference>
<organism evidence="1 2">
    <name type="scientific">Rhodocytophaga rosea</name>
    <dbReference type="NCBI Taxonomy" id="2704465"/>
    <lineage>
        <taxon>Bacteria</taxon>
        <taxon>Pseudomonadati</taxon>
        <taxon>Bacteroidota</taxon>
        <taxon>Cytophagia</taxon>
        <taxon>Cytophagales</taxon>
        <taxon>Rhodocytophagaceae</taxon>
        <taxon>Rhodocytophaga</taxon>
    </lineage>
</organism>
<dbReference type="AlphaFoldDB" id="A0A6C0GQZ3"/>
<evidence type="ECO:0000313" key="1">
    <source>
        <dbReference type="EMBL" id="QHT70505.1"/>
    </source>
</evidence>
<proteinExistence type="predicted"/>
<evidence type="ECO:0000313" key="2">
    <source>
        <dbReference type="Proteomes" id="UP000480178"/>
    </source>
</evidence>
<dbReference type="RefSeq" id="WP_162446482.1">
    <property type="nucleotide sequence ID" value="NZ_CP048222.1"/>
</dbReference>
<accession>A0A6C0GQZ3</accession>
<gene>
    <name evidence="1" type="ORF">GXP67_29565</name>
</gene>
<protein>
    <submittedName>
        <fullName evidence="1">Uncharacterized protein</fullName>
    </submittedName>
</protein>
<sequence>MAQKKIKHPGTIVFINGNTHQITHERKASEVPASIRFAETEAGIIPVVKIIATTSGNRREIRQFGPEGQFLGSTLQMKEPDDEQEGK</sequence>
<dbReference type="KEGG" id="rhoz:GXP67_29565"/>